<reference evidence="2" key="2">
    <citation type="submission" date="2020-09" db="EMBL/GenBank/DDBJ databases">
        <authorList>
            <person name="Sun Q."/>
            <person name="Zhou Y."/>
        </authorList>
    </citation>
    <scope>NUCLEOTIDE SEQUENCE</scope>
    <source>
        <strain evidence="2">CGMCC 4.7398</strain>
    </source>
</reference>
<dbReference type="SUPFAM" id="SSF54373">
    <property type="entry name" value="FAD-linked reductases, C-terminal domain"/>
    <property type="match status" value="1"/>
</dbReference>
<dbReference type="EMBL" id="BNAS01000003">
    <property type="protein sequence ID" value="GHH73183.1"/>
    <property type="molecule type" value="Genomic_DNA"/>
</dbReference>
<dbReference type="AlphaFoldDB" id="A0A919KUK9"/>
<feature type="domain" description="FAD dependent oxidoreductase" evidence="1">
    <location>
        <begin position="6"/>
        <end position="344"/>
    </location>
</feature>
<comment type="caution">
    <text evidence="2">The sequence shown here is derived from an EMBL/GenBank/DDBJ whole genome shotgun (WGS) entry which is preliminary data.</text>
</comment>
<dbReference type="Gene3D" id="3.30.9.10">
    <property type="entry name" value="D-Amino Acid Oxidase, subunit A, domain 2"/>
    <property type="match status" value="1"/>
</dbReference>
<dbReference type="SUPFAM" id="SSF51905">
    <property type="entry name" value="FAD/NAD(P)-binding domain"/>
    <property type="match status" value="1"/>
</dbReference>
<protein>
    <recommendedName>
        <fullName evidence="1">FAD dependent oxidoreductase domain-containing protein</fullName>
    </recommendedName>
</protein>
<dbReference type="PANTHER" id="PTHR13847:SF193">
    <property type="entry name" value="PYRUVATE DEHYDROGENASE PHOSPHATASE REGULATORY SUBUNIT, MITOCHONDRIAL"/>
    <property type="match status" value="1"/>
</dbReference>
<dbReference type="InterPro" id="IPR036188">
    <property type="entry name" value="FAD/NAD-bd_sf"/>
</dbReference>
<sequence>MARQTVIVGAGVVGTAIAAELAALDGFEVTVLERETGSPRGSTAFAPGLVGLYNEAAILTTLARESAEVYSSLGSGFARSGGIEIATSTDGAHELAQRAEQARAVGLLVTETAPGDLPASVAAVVNADRAVAAWQYALDGTAAPVVLTAALRRRAADAGARFVTGAEVVGITPGQPTRVRTRDGKTWAADDVILAAGVWGPTLADLVGLDLPLVPVAHPYVYGPRRADLHEGPFLRWPEDHVYGRVHGDRLGLGTYDHAPVVIGQDGLDQGTGLAWSANLTPAIDEAQLLLDPAVRFEPEERVNGVFAITPDNLPFLGPHPEAPGVWVAQAIWATHAAGAARALRHALTGAAPVPAALAVGRFAGHDRQELTTGALRLYRDIYANDTASTTAPY</sequence>
<organism evidence="2 3">
    <name type="scientific">Promicromonospora soli</name>
    <dbReference type="NCBI Taxonomy" id="2035533"/>
    <lineage>
        <taxon>Bacteria</taxon>
        <taxon>Bacillati</taxon>
        <taxon>Actinomycetota</taxon>
        <taxon>Actinomycetes</taxon>
        <taxon>Micrococcales</taxon>
        <taxon>Promicromonosporaceae</taxon>
        <taxon>Promicromonospora</taxon>
    </lineage>
</organism>
<keyword evidence="3" id="KW-1185">Reference proteome</keyword>
<evidence type="ECO:0000313" key="3">
    <source>
        <dbReference type="Proteomes" id="UP000627369"/>
    </source>
</evidence>
<dbReference type="InterPro" id="IPR006076">
    <property type="entry name" value="FAD-dep_OxRdtase"/>
</dbReference>
<dbReference type="Gene3D" id="3.50.50.60">
    <property type="entry name" value="FAD/NAD(P)-binding domain"/>
    <property type="match status" value="1"/>
</dbReference>
<dbReference type="PANTHER" id="PTHR13847">
    <property type="entry name" value="SARCOSINE DEHYDROGENASE-RELATED"/>
    <property type="match status" value="1"/>
</dbReference>
<dbReference type="Proteomes" id="UP000627369">
    <property type="component" value="Unassembled WGS sequence"/>
</dbReference>
<evidence type="ECO:0000259" key="1">
    <source>
        <dbReference type="Pfam" id="PF01266"/>
    </source>
</evidence>
<proteinExistence type="predicted"/>
<gene>
    <name evidence="2" type="ORF">GCM10017772_23950</name>
</gene>
<dbReference type="GO" id="GO:0005737">
    <property type="term" value="C:cytoplasm"/>
    <property type="evidence" value="ECO:0007669"/>
    <property type="project" value="TreeGrafter"/>
</dbReference>
<accession>A0A919KUK9</accession>
<dbReference type="Pfam" id="PF01266">
    <property type="entry name" value="DAO"/>
    <property type="match status" value="1"/>
</dbReference>
<dbReference type="RefSeq" id="WP_189669499.1">
    <property type="nucleotide sequence ID" value="NZ_BNAS01000003.1"/>
</dbReference>
<name>A0A919KUK9_9MICO</name>
<reference evidence="2" key="1">
    <citation type="journal article" date="2014" name="Int. J. Syst. Evol. Microbiol.">
        <title>Complete genome sequence of Corynebacterium casei LMG S-19264T (=DSM 44701T), isolated from a smear-ripened cheese.</title>
        <authorList>
            <consortium name="US DOE Joint Genome Institute (JGI-PGF)"/>
            <person name="Walter F."/>
            <person name="Albersmeier A."/>
            <person name="Kalinowski J."/>
            <person name="Ruckert C."/>
        </authorList>
    </citation>
    <scope>NUCLEOTIDE SEQUENCE</scope>
    <source>
        <strain evidence="2">CGMCC 4.7398</strain>
    </source>
</reference>
<evidence type="ECO:0000313" key="2">
    <source>
        <dbReference type="EMBL" id="GHH73183.1"/>
    </source>
</evidence>